<comment type="caution">
    <text evidence="1">The sequence shown here is derived from an EMBL/GenBank/DDBJ whole genome shotgun (WGS) entry which is preliminary data.</text>
</comment>
<dbReference type="EMBL" id="JAEDXU010000006">
    <property type="protein sequence ID" value="MBP1047121.1"/>
    <property type="molecule type" value="Genomic_DNA"/>
</dbReference>
<gene>
    <name evidence="1" type="ORF">I6N96_12640</name>
</gene>
<evidence type="ECO:0000313" key="2">
    <source>
        <dbReference type="Proteomes" id="UP000673375"/>
    </source>
</evidence>
<dbReference type="RefSeq" id="WP_209557902.1">
    <property type="nucleotide sequence ID" value="NZ_JAEDXU010000006.1"/>
</dbReference>
<accession>A0ABS4CKN1</accession>
<dbReference type="Proteomes" id="UP000673375">
    <property type="component" value="Unassembled WGS sequence"/>
</dbReference>
<name>A0ABS4CKN1_9ENTE</name>
<proteinExistence type="predicted"/>
<keyword evidence="2" id="KW-1185">Reference proteome</keyword>
<reference evidence="1 2" key="1">
    <citation type="submission" date="2020-12" db="EMBL/GenBank/DDBJ databases">
        <title>Vagococcus allomyrinae sp. nov. and Enterococcus lavae sp. nov., isolated from the larvae of Allomyrina dichotoma.</title>
        <authorList>
            <person name="Lee S.D."/>
        </authorList>
    </citation>
    <scope>NUCLEOTIDE SEQUENCE [LARGE SCALE GENOMIC DNA]</scope>
    <source>
        <strain evidence="1 2">BWM-S5</strain>
    </source>
</reference>
<evidence type="ECO:0000313" key="1">
    <source>
        <dbReference type="EMBL" id="MBP1047121.1"/>
    </source>
</evidence>
<organism evidence="1 2">
    <name type="scientific">Enterococcus larvae</name>
    <dbReference type="NCBI Taxonomy" id="2794352"/>
    <lineage>
        <taxon>Bacteria</taxon>
        <taxon>Bacillati</taxon>
        <taxon>Bacillota</taxon>
        <taxon>Bacilli</taxon>
        <taxon>Lactobacillales</taxon>
        <taxon>Enterococcaceae</taxon>
        <taxon>Enterococcus</taxon>
    </lineage>
</organism>
<protein>
    <submittedName>
        <fullName evidence="1">Uncharacterized protein</fullName>
    </submittedName>
</protein>
<sequence>MDDLAICMRSMGFMVLEDNSEKIYLLEAPRYFLIVENSLESYNGKKLYSFSKYRYDPKKQATKLEDCFIDKCTENAMLKRVSGYIAFMLKQGYLKTENNTILPFAQEMSQRKIFV</sequence>